<gene>
    <name evidence="2" type="ORF">AK812_SmicGene16821</name>
</gene>
<protein>
    <recommendedName>
        <fullName evidence="4">Ubiquitin-like domain-containing protein</fullName>
    </recommendedName>
</protein>
<accession>A0A1Q9DZA9</accession>
<feature type="region of interest" description="Disordered" evidence="1">
    <location>
        <begin position="684"/>
        <end position="734"/>
    </location>
</feature>
<evidence type="ECO:0008006" key="4">
    <source>
        <dbReference type="Google" id="ProtNLM"/>
    </source>
</evidence>
<feature type="compositionally biased region" description="Acidic residues" evidence="1">
    <location>
        <begin position="711"/>
        <end position="722"/>
    </location>
</feature>
<feature type="region of interest" description="Disordered" evidence="1">
    <location>
        <begin position="624"/>
        <end position="648"/>
    </location>
</feature>
<comment type="caution">
    <text evidence="2">The sequence shown here is derived from an EMBL/GenBank/DDBJ whole genome shotgun (WGS) entry which is preliminary data.</text>
</comment>
<feature type="region of interest" description="Disordered" evidence="1">
    <location>
        <begin position="923"/>
        <end position="964"/>
    </location>
</feature>
<sequence>MHAACCCMALRLEVSTLAGISIPINIYPEDTVLKLRCVAECKLNILIKHLVTADAHIIGDEKLAIADANIKDGDVLQALAMTEDDKIDAIVKDKEKQMEFIGAIDPRVDIARSGEYVIIAIHWELTSEDYDRWEYMLHHLTSWRRGGAALDAAVFERGDVLGFCDGGYELIFVGDGEYEKRRRTRLDRDDGTVYRKSVDSLLHARLNADSVEKSELWDVRKVVASTLAFAALRGDGEVVTWGHKDFGGFCEPVKVRQISAASEAFAAVTADGREHLTDVVAVAGRGFPMCEHLTDVVAVAGHFECEEAWVLKWRLSSVQHLVASNGAFAALLSCRGVVAWGDPLWGGDCSAESTNLKDVESITASDAAFAALRADGTVLGFPGLWLVNTVDHQVHFRFNELQQYHNRGDLGDSVFVGFASDLADDEVGADAEDLRNHLVARLSGPFDDYPLAVLSVPRGEDDRELVPAVLVAETSEGGIIAALPASTWHRTAARRVLPRELVRKVLAARVLLVSPEDRSTPLGEAVRVWLAILTERGEASVDLVRDFEEDVSFSHTFGGSEAPDLVPSAASAVEAASALYEFQTGESGLPVADYPASASPLESRVAELESCLTGLRDDMKILLERGKAPPPPPSPAPSRATTTPTAVGLGTRGRQKFEGLDPGVVQAALSAGVEQAHLEEMAKMVKSQRGLRDQPLQGLRPRATKVIASPLDDEDEDDDDPPGEPAASASQDPVHQAIGQLTSIASQLALQKKKDSSLEALLDGGAAGSADSSTSSGTGSRRNAAALRLLKERLLTKPREVSQVLERNLEADFALRSVCPSGTIRFLWAAAGAADALREGRAEECYARLLLLIAQGDQMSIDRGSWLLAAEASLEDPPPFAAFNNHTLPSPTEPPFTKLLDVRWIELFLSRLRDIETYQEQRRKLGSVGTAPRRTDSEVVPDDAKDDKPPHKPPKGGGAFKSGWSDTAYDSEENALQKTVNLAVLLLNWLALGRPKHVEDLESLIASFEEETPLLLAAEFAGAAGRNAGATTPAKPIVASRLKFGSPPSFCPKRFMDAETLDHYEHPFSYAIAEESLTEDPPKARVLAQHPEKLALFRKLDEGGRLRLVPASVTRKKCLNGMFAVPKNLTADRLILDARGPNLLEPGRTAWTQSLGTISAVLGISLKDDEILLMSGADLSDYYYHYVISEERVLRNALAGVLAPSEAKLFSCYCKELENKGPLRA</sequence>
<feature type="compositionally biased region" description="Low complexity" evidence="1">
    <location>
        <begin position="637"/>
        <end position="646"/>
    </location>
</feature>
<keyword evidence="3" id="KW-1185">Reference proteome</keyword>
<dbReference type="EMBL" id="LSRX01000325">
    <property type="protein sequence ID" value="OLQ00508.1"/>
    <property type="molecule type" value="Genomic_DNA"/>
</dbReference>
<dbReference type="Gene3D" id="2.130.10.30">
    <property type="entry name" value="Regulator of chromosome condensation 1/beta-lactamase-inhibitor protein II"/>
    <property type="match status" value="1"/>
</dbReference>
<dbReference type="AlphaFoldDB" id="A0A1Q9DZA9"/>
<name>A0A1Q9DZA9_SYMMI</name>
<feature type="compositionally biased region" description="Basic and acidic residues" evidence="1">
    <location>
        <begin position="933"/>
        <end position="950"/>
    </location>
</feature>
<evidence type="ECO:0000313" key="3">
    <source>
        <dbReference type="Proteomes" id="UP000186817"/>
    </source>
</evidence>
<organism evidence="2 3">
    <name type="scientific">Symbiodinium microadriaticum</name>
    <name type="common">Dinoflagellate</name>
    <name type="synonym">Zooxanthella microadriatica</name>
    <dbReference type="NCBI Taxonomy" id="2951"/>
    <lineage>
        <taxon>Eukaryota</taxon>
        <taxon>Sar</taxon>
        <taxon>Alveolata</taxon>
        <taxon>Dinophyceae</taxon>
        <taxon>Suessiales</taxon>
        <taxon>Symbiodiniaceae</taxon>
        <taxon>Symbiodinium</taxon>
    </lineage>
</organism>
<dbReference type="OrthoDB" id="438247at2759"/>
<dbReference type="Proteomes" id="UP000186817">
    <property type="component" value="Unassembled WGS sequence"/>
</dbReference>
<evidence type="ECO:0000256" key="1">
    <source>
        <dbReference type="SAM" id="MobiDB-lite"/>
    </source>
</evidence>
<dbReference type="InterPro" id="IPR009091">
    <property type="entry name" value="RCC1/BLIP-II"/>
</dbReference>
<evidence type="ECO:0000313" key="2">
    <source>
        <dbReference type="EMBL" id="OLQ00508.1"/>
    </source>
</evidence>
<reference evidence="2 3" key="1">
    <citation type="submission" date="2016-02" db="EMBL/GenBank/DDBJ databases">
        <title>Genome analysis of coral dinoflagellate symbionts highlights evolutionary adaptations to a symbiotic lifestyle.</title>
        <authorList>
            <person name="Aranda M."/>
            <person name="Li Y."/>
            <person name="Liew Y.J."/>
            <person name="Baumgarten S."/>
            <person name="Simakov O."/>
            <person name="Wilson M."/>
            <person name="Piel J."/>
            <person name="Ashoor H."/>
            <person name="Bougouffa S."/>
            <person name="Bajic V.B."/>
            <person name="Ryu T."/>
            <person name="Ravasi T."/>
            <person name="Bayer T."/>
            <person name="Micklem G."/>
            <person name="Kim H."/>
            <person name="Bhak J."/>
            <person name="Lajeunesse T.C."/>
            <person name="Voolstra C.R."/>
        </authorList>
    </citation>
    <scope>NUCLEOTIDE SEQUENCE [LARGE SCALE GENOMIC DNA]</scope>
    <source>
        <strain evidence="2 3">CCMP2467</strain>
    </source>
</reference>
<proteinExistence type="predicted"/>
<dbReference type="SUPFAM" id="SSF50985">
    <property type="entry name" value="RCC1/BLIP-II"/>
    <property type="match status" value="1"/>
</dbReference>